<proteinExistence type="predicted"/>
<organism evidence="2 3">
    <name type="scientific">Prymnesium parvum</name>
    <name type="common">Toxic golden alga</name>
    <dbReference type="NCBI Taxonomy" id="97485"/>
    <lineage>
        <taxon>Eukaryota</taxon>
        <taxon>Haptista</taxon>
        <taxon>Haptophyta</taxon>
        <taxon>Prymnesiophyceae</taxon>
        <taxon>Prymnesiales</taxon>
        <taxon>Prymnesiaceae</taxon>
        <taxon>Prymnesium</taxon>
    </lineage>
</organism>
<accession>A0AB34I7R8</accession>
<reference evidence="2 3" key="1">
    <citation type="journal article" date="2024" name="Science">
        <title>Giant polyketide synthase enzymes in the biosynthesis of giant marine polyether toxins.</title>
        <authorList>
            <person name="Fallon T.R."/>
            <person name="Shende V.V."/>
            <person name="Wierzbicki I.H."/>
            <person name="Pendleton A.L."/>
            <person name="Watervoot N.F."/>
            <person name="Auber R.P."/>
            <person name="Gonzalez D.J."/>
            <person name="Wisecaver J.H."/>
            <person name="Moore B.S."/>
        </authorList>
    </citation>
    <scope>NUCLEOTIDE SEQUENCE [LARGE SCALE GENOMIC DNA]</scope>
    <source>
        <strain evidence="2 3">12B1</strain>
    </source>
</reference>
<name>A0AB34I7R8_PRYPA</name>
<dbReference type="EMBL" id="JBGBPQ010000033">
    <property type="protein sequence ID" value="KAL1495175.1"/>
    <property type="molecule type" value="Genomic_DNA"/>
</dbReference>
<keyword evidence="3" id="KW-1185">Reference proteome</keyword>
<gene>
    <name evidence="2" type="ORF">AB1Y20_017040</name>
</gene>
<evidence type="ECO:0000313" key="2">
    <source>
        <dbReference type="EMBL" id="KAL1495175.1"/>
    </source>
</evidence>
<feature type="region of interest" description="Disordered" evidence="1">
    <location>
        <begin position="37"/>
        <end position="67"/>
    </location>
</feature>
<dbReference type="Proteomes" id="UP001515480">
    <property type="component" value="Unassembled WGS sequence"/>
</dbReference>
<sequence length="408" mass="44789">MFDSATALSDCTKFLIHSSLSLNANWPYSEWSAYACPPSPPSQPSPAPPPVPRPSQPSPALPPVLPRFPAGAAGNDPIFVGADGIPYRVDGQAGRAFNLISSSCLSANSEVQEVPPRFQYLRLGLTSTVFGSMHVSVGCRNSTERIGSDVSFPQTRVDARFDVLSGTILCRVLSHGQREVSCDTVPGLKVAEYYRECDLEDMTCDWFPVSAKLSRSLSLAHVQPGITQTRLHIGNSVLVFTRDSLRRINSVPCDDFWRWPKAREACHMVAQHLSAAGGPQNDALSEEMIQRYLAILAAYRGMLVPAHTIFFYSHLAVEHLDPRDFSDPTLLHGLLGQRLLRPRLVPNRSSTVIHPDHILKSAGAVNILVSDLSSQGEGFIEGTHHDYMVPSLDNHCTFPFSRFLGDEC</sequence>
<comment type="caution">
    <text evidence="2">The sequence shown here is derived from an EMBL/GenBank/DDBJ whole genome shotgun (WGS) entry which is preliminary data.</text>
</comment>
<dbReference type="AlphaFoldDB" id="A0AB34I7R8"/>
<evidence type="ECO:0000256" key="1">
    <source>
        <dbReference type="SAM" id="MobiDB-lite"/>
    </source>
</evidence>
<evidence type="ECO:0000313" key="3">
    <source>
        <dbReference type="Proteomes" id="UP001515480"/>
    </source>
</evidence>
<protein>
    <submittedName>
        <fullName evidence="2">Uncharacterized protein</fullName>
    </submittedName>
</protein>
<feature type="compositionally biased region" description="Pro residues" evidence="1">
    <location>
        <begin position="37"/>
        <end position="66"/>
    </location>
</feature>